<feature type="domain" description="Carrier" evidence="1">
    <location>
        <begin position="7"/>
        <end position="91"/>
    </location>
</feature>
<dbReference type="AlphaFoldDB" id="A0AAU7CR87"/>
<organism evidence="2">
    <name type="scientific">Singulisphaera sp. Ch08</name>
    <dbReference type="NCBI Taxonomy" id="3120278"/>
    <lineage>
        <taxon>Bacteria</taxon>
        <taxon>Pseudomonadati</taxon>
        <taxon>Planctomycetota</taxon>
        <taxon>Planctomycetia</taxon>
        <taxon>Isosphaerales</taxon>
        <taxon>Isosphaeraceae</taxon>
        <taxon>Singulisphaera</taxon>
    </lineage>
</organism>
<reference evidence="2" key="1">
    <citation type="submission" date="2024-05" db="EMBL/GenBank/DDBJ databases">
        <title>Planctomycetes of the genus Singulisphaera possess chitinolytic capabilities.</title>
        <authorList>
            <person name="Ivanova A."/>
        </authorList>
    </citation>
    <scope>NUCLEOTIDE SEQUENCE</scope>
    <source>
        <strain evidence="2">Ch08T</strain>
    </source>
</reference>
<gene>
    <name evidence="2" type="ORF">V5E97_15800</name>
</gene>
<dbReference type="SUPFAM" id="SSF47336">
    <property type="entry name" value="ACP-like"/>
    <property type="match status" value="1"/>
</dbReference>
<dbReference type="Pfam" id="PF00550">
    <property type="entry name" value="PP-binding"/>
    <property type="match status" value="1"/>
</dbReference>
<accession>A0AAU7CR87</accession>
<evidence type="ECO:0000313" key="2">
    <source>
        <dbReference type="EMBL" id="XBH07442.1"/>
    </source>
</evidence>
<name>A0AAU7CR87_9BACT</name>
<dbReference type="Gene3D" id="1.10.1200.10">
    <property type="entry name" value="ACP-like"/>
    <property type="match status" value="1"/>
</dbReference>
<dbReference type="RefSeq" id="WP_406700279.1">
    <property type="nucleotide sequence ID" value="NZ_CP155447.1"/>
</dbReference>
<dbReference type="InterPro" id="IPR036736">
    <property type="entry name" value="ACP-like_sf"/>
</dbReference>
<dbReference type="InterPro" id="IPR009081">
    <property type="entry name" value="PP-bd_ACP"/>
</dbReference>
<protein>
    <submittedName>
        <fullName evidence="2">Acyl carrier protein</fullName>
    </submittedName>
</protein>
<dbReference type="EMBL" id="CP155447">
    <property type="protein sequence ID" value="XBH07442.1"/>
    <property type="molecule type" value="Genomic_DNA"/>
</dbReference>
<evidence type="ECO:0000259" key="1">
    <source>
        <dbReference type="PROSITE" id="PS50075"/>
    </source>
</evidence>
<dbReference type="PROSITE" id="PS50075">
    <property type="entry name" value="CARRIER"/>
    <property type="match status" value="1"/>
</dbReference>
<proteinExistence type="predicted"/>
<sequence>MSQPTRASINADVAKILSHFEGREYSGEIDSETRFFADLGLASIDAVVLGEQLQNHYGRPLPFGDLMAALGQRSDRDLRIGELVDFLVKHLVTGTDSTSGSEAD</sequence>